<evidence type="ECO:0000313" key="3">
    <source>
        <dbReference type="Proteomes" id="UP000218209"/>
    </source>
</evidence>
<dbReference type="SUPFAM" id="SSF56112">
    <property type="entry name" value="Protein kinase-like (PK-like)"/>
    <property type="match status" value="1"/>
</dbReference>
<dbReference type="OrthoDB" id="4062651at2759"/>
<dbReference type="GO" id="GO:0004672">
    <property type="term" value="F:protein kinase activity"/>
    <property type="evidence" value="ECO:0007669"/>
    <property type="project" value="InterPro"/>
</dbReference>
<evidence type="ECO:0000313" key="2">
    <source>
        <dbReference type="EMBL" id="OSX70712.1"/>
    </source>
</evidence>
<gene>
    <name evidence="2" type="ORF">BU14_0686s0014</name>
</gene>
<feature type="domain" description="Protein kinase" evidence="1">
    <location>
        <begin position="1"/>
        <end position="268"/>
    </location>
</feature>
<keyword evidence="3" id="KW-1185">Reference proteome</keyword>
<dbReference type="Gene3D" id="1.10.510.10">
    <property type="entry name" value="Transferase(Phosphotransferase) domain 1"/>
    <property type="match status" value="1"/>
</dbReference>
<evidence type="ECO:0000259" key="1">
    <source>
        <dbReference type="PROSITE" id="PS50011"/>
    </source>
</evidence>
<reference evidence="2 3" key="1">
    <citation type="submission" date="2017-03" db="EMBL/GenBank/DDBJ databases">
        <title>WGS assembly of Porphyra umbilicalis.</title>
        <authorList>
            <person name="Brawley S.H."/>
            <person name="Blouin N.A."/>
            <person name="Ficko-Blean E."/>
            <person name="Wheeler G.L."/>
            <person name="Lohr M."/>
            <person name="Goodson H.V."/>
            <person name="Jenkins J.W."/>
            <person name="Blaby-Haas C.E."/>
            <person name="Helliwell K.E."/>
            <person name="Chan C."/>
            <person name="Marriage T."/>
            <person name="Bhattacharya D."/>
            <person name="Klein A.S."/>
            <person name="Badis Y."/>
            <person name="Brodie J."/>
            <person name="Cao Y."/>
            <person name="Collen J."/>
            <person name="Dittami S.M."/>
            <person name="Gachon C.M."/>
            <person name="Green B.R."/>
            <person name="Karpowicz S."/>
            <person name="Kim J.W."/>
            <person name="Kudahl U."/>
            <person name="Lin S."/>
            <person name="Michel G."/>
            <person name="Mittag M."/>
            <person name="Olson B.J."/>
            <person name="Pangilinan J."/>
            <person name="Peng Y."/>
            <person name="Qiu H."/>
            <person name="Shu S."/>
            <person name="Singer J.T."/>
            <person name="Smith A.G."/>
            <person name="Sprecher B.N."/>
            <person name="Wagner V."/>
            <person name="Wang W."/>
            <person name="Wang Z.-Y."/>
            <person name="Yan J."/>
            <person name="Yarish C."/>
            <person name="Zoeuner-Riek S."/>
            <person name="Zhuang Y."/>
            <person name="Zou Y."/>
            <person name="Lindquist E.A."/>
            <person name="Grimwood J."/>
            <person name="Barry K."/>
            <person name="Rokhsar D.S."/>
            <person name="Schmutz J."/>
            <person name="Stiller J.W."/>
            <person name="Grossman A.R."/>
            <person name="Prochnik S.E."/>
        </authorList>
    </citation>
    <scope>NUCLEOTIDE SEQUENCE [LARGE SCALE GENOMIC DNA]</scope>
    <source>
        <strain evidence="2">4086291</strain>
    </source>
</reference>
<protein>
    <recommendedName>
        <fullName evidence="1">Protein kinase domain-containing protein</fullName>
    </recommendedName>
</protein>
<dbReference type="AlphaFoldDB" id="A0A1X6NQ52"/>
<organism evidence="2 3">
    <name type="scientific">Porphyra umbilicalis</name>
    <name type="common">Purple laver</name>
    <name type="synonym">Red alga</name>
    <dbReference type="NCBI Taxonomy" id="2786"/>
    <lineage>
        <taxon>Eukaryota</taxon>
        <taxon>Rhodophyta</taxon>
        <taxon>Bangiophyceae</taxon>
        <taxon>Bangiales</taxon>
        <taxon>Bangiaceae</taxon>
        <taxon>Porphyra</taxon>
    </lineage>
</organism>
<dbReference type="InterPro" id="IPR000719">
    <property type="entry name" value="Prot_kinase_dom"/>
</dbReference>
<sequence>MTRSLVIALSDVHDEKTEAYQHSIIIFTRGTERFYMRRSCDSSNMFKIDVDELKAAAKEGHAAGELHGKELLIDPAQVFPECDPDYRRAELVPDVFCKNPCLLDYTDRNARKNIRNYLAAEAWLYEKVLGPNPHESIVTYHGCSVEDGRIAGICLDRLDQNLCSRRDNKEERLDVAKVVREVGEALAHLHRLGYCHNDVNPQNIMVTKDDKAVLIDFDSCLRIGEPLTKAKGTMAGWGLGLTTSSVETDNHGLARVEKYLMDPSMSVV</sequence>
<name>A0A1X6NQ52_PORUM</name>
<dbReference type="InterPro" id="IPR011009">
    <property type="entry name" value="Kinase-like_dom_sf"/>
</dbReference>
<dbReference type="Pfam" id="PF00069">
    <property type="entry name" value="Pkinase"/>
    <property type="match status" value="1"/>
</dbReference>
<dbReference type="PROSITE" id="PS50011">
    <property type="entry name" value="PROTEIN_KINASE_DOM"/>
    <property type="match status" value="1"/>
</dbReference>
<accession>A0A1X6NQ52</accession>
<dbReference type="GO" id="GO:0005524">
    <property type="term" value="F:ATP binding"/>
    <property type="evidence" value="ECO:0007669"/>
    <property type="project" value="InterPro"/>
</dbReference>
<dbReference type="EMBL" id="KV919221">
    <property type="protein sequence ID" value="OSX70712.1"/>
    <property type="molecule type" value="Genomic_DNA"/>
</dbReference>
<dbReference type="Proteomes" id="UP000218209">
    <property type="component" value="Unassembled WGS sequence"/>
</dbReference>
<proteinExistence type="predicted"/>